<reference evidence="3" key="2">
    <citation type="submission" date="2025-09" db="UniProtKB">
        <authorList>
            <consortium name="Ensembl"/>
        </authorList>
    </citation>
    <scope>IDENTIFICATION</scope>
</reference>
<dbReference type="Ensembl" id="ENSDLAT00005067067.1">
    <property type="protein sequence ID" value="ENSDLAP00005084031.1"/>
    <property type="gene ID" value="ENSDLAG00005023196.2"/>
</dbReference>
<dbReference type="RefSeq" id="XP_051238225.1">
    <property type="nucleotide sequence ID" value="XM_051382265.1"/>
</dbReference>
<feature type="compositionally biased region" description="Basic and acidic residues" evidence="2">
    <location>
        <begin position="56"/>
        <end position="65"/>
    </location>
</feature>
<evidence type="ECO:0000313" key="4">
    <source>
        <dbReference type="Proteomes" id="UP000694389"/>
    </source>
</evidence>
<evidence type="ECO:0000256" key="2">
    <source>
        <dbReference type="SAM" id="MobiDB-lite"/>
    </source>
</evidence>
<reference evidence="3" key="1">
    <citation type="submission" date="2025-08" db="UniProtKB">
        <authorList>
            <consortium name="Ensembl"/>
        </authorList>
    </citation>
    <scope>IDENTIFICATION</scope>
</reference>
<feature type="coiled-coil region" evidence="1">
    <location>
        <begin position="179"/>
        <end position="308"/>
    </location>
</feature>
<protein>
    <submittedName>
        <fullName evidence="3">Coiled-coil domain containing 33</fullName>
    </submittedName>
</protein>
<dbReference type="GO" id="GO:0005777">
    <property type="term" value="C:peroxisome"/>
    <property type="evidence" value="ECO:0007669"/>
    <property type="project" value="TreeGrafter"/>
</dbReference>
<keyword evidence="4" id="KW-1185">Reference proteome</keyword>
<feature type="compositionally biased region" description="Basic residues" evidence="2">
    <location>
        <begin position="402"/>
        <end position="411"/>
    </location>
</feature>
<evidence type="ECO:0000313" key="3">
    <source>
        <dbReference type="Ensembl" id="ENSDLAP00005084031.1"/>
    </source>
</evidence>
<dbReference type="PANTHER" id="PTHR21623">
    <property type="entry name" value="SPERIOLIN-BINDING FACTOR"/>
    <property type="match status" value="1"/>
</dbReference>
<keyword evidence="1" id="KW-0175">Coiled coil</keyword>
<sequence>MKASKKTKSVSNPAAIKLQKDGNNLPSHDALSQILPKYSYLSKAVDAELQGAAQQEQERPAERPETTQANKPNINHTYQVHHPHKRPPLHNFEDDPHMAEITVLQTKEVENYRSAMSRMAEDIIALRTQVVTLEAENSQLRIDLSLHQDLGRDLLDDTDIDVMTKAEIADRIASLKFKLASETSKAALQRDRIQQLQNDLIKKNDSEKELLKLQRVHQQQQEDQKYQQSRLAKMATLEATVKQQEKTIEKMEKALDSKLREKNKHSGDKKLVVKKQRGETDHIKEEIESALAAENTRLREELDRIRQQPAPVIIHQSAQPLKTKDALPLKERLSLLNKLDKAEARVQTLETQLEENSKLWGRQKQEMLTKLMEHRHGFVRTSTTILHNVPSRSVSESLYQQNRRKKQKPVK</sequence>
<feature type="region of interest" description="Disordered" evidence="2">
    <location>
        <begin position="390"/>
        <end position="411"/>
    </location>
</feature>
<dbReference type="GeneTree" id="ENSGT00390000017366"/>
<gene>
    <name evidence="3" type="primary">ccdc33</name>
</gene>
<dbReference type="Proteomes" id="UP000694389">
    <property type="component" value="Unassembled WGS sequence"/>
</dbReference>
<organism evidence="3 4">
    <name type="scientific">Dicentrarchus labrax</name>
    <name type="common">European seabass</name>
    <name type="synonym">Morone labrax</name>
    <dbReference type="NCBI Taxonomy" id="13489"/>
    <lineage>
        <taxon>Eukaryota</taxon>
        <taxon>Metazoa</taxon>
        <taxon>Chordata</taxon>
        <taxon>Craniata</taxon>
        <taxon>Vertebrata</taxon>
        <taxon>Euteleostomi</taxon>
        <taxon>Actinopterygii</taxon>
        <taxon>Neopterygii</taxon>
        <taxon>Teleostei</taxon>
        <taxon>Neoteleostei</taxon>
        <taxon>Acanthomorphata</taxon>
        <taxon>Eupercaria</taxon>
        <taxon>Moronidae</taxon>
        <taxon>Dicentrarchus</taxon>
    </lineage>
</organism>
<feature type="coiled-coil region" evidence="1">
    <location>
        <begin position="332"/>
        <end position="359"/>
    </location>
</feature>
<feature type="compositionally biased region" description="Polar residues" evidence="2">
    <location>
        <begin position="390"/>
        <end position="401"/>
    </location>
</feature>
<dbReference type="PANTHER" id="PTHR21623:SF2">
    <property type="entry name" value="COILED-COIL DOMAIN-CONTAINING PROTEIN 33"/>
    <property type="match status" value="1"/>
</dbReference>
<evidence type="ECO:0000256" key="1">
    <source>
        <dbReference type="SAM" id="Coils"/>
    </source>
</evidence>
<dbReference type="InterPro" id="IPR039889">
    <property type="entry name" value="CCD33"/>
</dbReference>
<dbReference type="AlphaFoldDB" id="A0A8P4KTN9"/>
<name>A0A8P4KTN9_DICLA</name>
<dbReference type="CTD" id="80125"/>
<dbReference type="GeneID" id="127353198"/>
<feature type="region of interest" description="Disordered" evidence="2">
    <location>
        <begin position="1"/>
        <end position="27"/>
    </location>
</feature>
<accession>A0A8P4KTN9</accession>
<feature type="region of interest" description="Disordered" evidence="2">
    <location>
        <begin position="49"/>
        <end position="74"/>
    </location>
</feature>
<proteinExistence type="predicted"/>